<accession>A0ABQ4M113</accession>
<protein>
    <submittedName>
        <fullName evidence="1">Uncharacterized protein</fullName>
    </submittedName>
</protein>
<reference evidence="1 2" key="1">
    <citation type="submission" date="2021-03" db="EMBL/GenBank/DDBJ databases">
        <title>Antimicrobial resistance genes in bacteria isolated from Japanese honey, and their potential for conferring macrolide and lincosamide resistance in the American foulbrood pathogen Paenibacillus larvae.</title>
        <authorList>
            <person name="Okamoto M."/>
            <person name="Kumagai M."/>
            <person name="Kanamori H."/>
            <person name="Takamatsu D."/>
        </authorList>
    </citation>
    <scope>NUCLEOTIDE SEQUENCE [LARGE SCALE GENOMIC DNA]</scope>
    <source>
        <strain evidence="1 2">J21TS3</strain>
    </source>
</reference>
<dbReference type="Proteomes" id="UP000680638">
    <property type="component" value="Unassembled WGS sequence"/>
</dbReference>
<gene>
    <name evidence="1" type="ORF">J21TS3_40430</name>
</gene>
<evidence type="ECO:0000313" key="1">
    <source>
        <dbReference type="EMBL" id="GIO69222.1"/>
    </source>
</evidence>
<sequence>MPVGHFRFHLIREMLQQPDGQHEVEFLAEWQKPDVAHNILDVEIALRSRATVLQ</sequence>
<evidence type="ECO:0000313" key="2">
    <source>
        <dbReference type="Proteomes" id="UP000680638"/>
    </source>
</evidence>
<dbReference type="EMBL" id="BORW01000027">
    <property type="protein sequence ID" value="GIO69222.1"/>
    <property type="molecule type" value="Genomic_DNA"/>
</dbReference>
<keyword evidence="2" id="KW-1185">Reference proteome</keyword>
<organism evidence="1 2">
    <name type="scientific">Paenibacillus cookii</name>
    <dbReference type="NCBI Taxonomy" id="157839"/>
    <lineage>
        <taxon>Bacteria</taxon>
        <taxon>Bacillati</taxon>
        <taxon>Bacillota</taxon>
        <taxon>Bacilli</taxon>
        <taxon>Bacillales</taxon>
        <taxon>Paenibacillaceae</taxon>
        <taxon>Paenibacillus</taxon>
    </lineage>
</organism>
<name>A0ABQ4M113_9BACL</name>
<comment type="caution">
    <text evidence="1">The sequence shown here is derived from an EMBL/GenBank/DDBJ whole genome shotgun (WGS) entry which is preliminary data.</text>
</comment>
<proteinExistence type="predicted"/>